<dbReference type="SUPFAM" id="SSF52374">
    <property type="entry name" value="Nucleotidylyl transferase"/>
    <property type="match status" value="1"/>
</dbReference>
<comment type="caution">
    <text evidence="2">The sequence shown here is derived from an EMBL/GenBank/DDBJ whole genome shotgun (WGS) entry which is preliminary data.</text>
</comment>
<sequence length="130" mass="14583">MLSDGLIPSPSPPNSYKSVVIGGTFDRLHQGHHLFLKASADLARDRIVVGVCDGPMLSKNKSLISLLSSFSWFCCHKFAYANLIEPIEKRMQGVKNYIKSMKPELTVEVEPITDPYHLMVHLSGTNNWRL</sequence>
<dbReference type="AlphaFoldDB" id="A0A8J5F0M0"/>
<evidence type="ECO:0000313" key="3">
    <source>
        <dbReference type="Proteomes" id="UP000734854"/>
    </source>
</evidence>
<evidence type="ECO:0000313" key="2">
    <source>
        <dbReference type="EMBL" id="KAG6477350.1"/>
    </source>
</evidence>
<dbReference type="InterPro" id="IPR004821">
    <property type="entry name" value="Cyt_trans-like"/>
</dbReference>
<dbReference type="Proteomes" id="UP000734854">
    <property type="component" value="Unassembled WGS sequence"/>
</dbReference>
<protein>
    <recommendedName>
        <fullName evidence="1">Cytidyltransferase-like domain-containing protein</fullName>
    </recommendedName>
</protein>
<proteinExistence type="predicted"/>
<organism evidence="2 3">
    <name type="scientific">Zingiber officinale</name>
    <name type="common">Ginger</name>
    <name type="synonym">Amomum zingiber</name>
    <dbReference type="NCBI Taxonomy" id="94328"/>
    <lineage>
        <taxon>Eukaryota</taxon>
        <taxon>Viridiplantae</taxon>
        <taxon>Streptophyta</taxon>
        <taxon>Embryophyta</taxon>
        <taxon>Tracheophyta</taxon>
        <taxon>Spermatophyta</taxon>
        <taxon>Magnoliopsida</taxon>
        <taxon>Liliopsida</taxon>
        <taxon>Zingiberales</taxon>
        <taxon>Zingiberaceae</taxon>
        <taxon>Zingiber</taxon>
    </lineage>
</organism>
<accession>A0A8J5F0M0</accession>
<dbReference type="Gene3D" id="3.40.50.620">
    <property type="entry name" value="HUPs"/>
    <property type="match status" value="1"/>
</dbReference>
<evidence type="ECO:0000259" key="1">
    <source>
        <dbReference type="Pfam" id="PF01467"/>
    </source>
</evidence>
<keyword evidence="3" id="KW-1185">Reference proteome</keyword>
<feature type="domain" description="Cytidyltransferase-like" evidence="1">
    <location>
        <begin position="20"/>
        <end position="65"/>
    </location>
</feature>
<dbReference type="Pfam" id="PF01467">
    <property type="entry name" value="CTP_transf_like"/>
    <property type="match status" value="1"/>
</dbReference>
<reference evidence="2 3" key="1">
    <citation type="submission" date="2020-08" db="EMBL/GenBank/DDBJ databases">
        <title>Plant Genome Project.</title>
        <authorList>
            <person name="Zhang R.-G."/>
        </authorList>
    </citation>
    <scope>NUCLEOTIDE SEQUENCE [LARGE SCALE GENOMIC DNA]</scope>
    <source>
        <tissue evidence="2">Rhizome</tissue>
    </source>
</reference>
<dbReference type="InterPro" id="IPR014729">
    <property type="entry name" value="Rossmann-like_a/b/a_fold"/>
</dbReference>
<name>A0A8J5F0M0_ZINOF</name>
<gene>
    <name evidence="2" type="ORF">ZIOFF_066603</name>
</gene>
<dbReference type="EMBL" id="JACMSC010000018">
    <property type="protein sequence ID" value="KAG6477350.1"/>
    <property type="molecule type" value="Genomic_DNA"/>
</dbReference>
<dbReference type="GO" id="GO:0003824">
    <property type="term" value="F:catalytic activity"/>
    <property type="evidence" value="ECO:0007669"/>
    <property type="project" value="InterPro"/>
</dbReference>